<dbReference type="SUPFAM" id="SSF52440">
    <property type="entry name" value="PreATP-grasp domain"/>
    <property type="match status" value="1"/>
</dbReference>
<dbReference type="EMBL" id="FZOT01000002">
    <property type="protein sequence ID" value="SNS38335.1"/>
    <property type="molecule type" value="Genomic_DNA"/>
</dbReference>
<evidence type="ECO:0000256" key="5">
    <source>
        <dbReference type="HAMAP-Rule" id="MF_01928"/>
    </source>
</evidence>
<dbReference type="GO" id="GO:0005829">
    <property type="term" value="C:cytosol"/>
    <property type="evidence" value="ECO:0007669"/>
    <property type="project" value="TreeGrafter"/>
</dbReference>
<comment type="catalytic activity">
    <reaction evidence="5 6">
        <text>5-amino-1-(5-phospho-beta-D-ribosyl)imidazole + hydrogencarbonate + ATP = 5-carboxyamino-1-(5-phospho-D-ribosyl)imidazole + ADP + phosphate + 2 H(+)</text>
        <dbReference type="Rhea" id="RHEA:19317"/>
        <dbReference type="ChEBI" id="CHEBI:15378"/>
        <dbReference type="ChEBI" id="CHEBI:17544"/>
        <dbReference type="ChEBI" id="CHEBI:30616"/>
        <dbReference type="ChEBI" id="CHEBI:43474"/>
        <dbReference type="ChEBI" id="CHEBI:58730"/>
        <dbReference type="ChEBI" id="CHEBI:137981"/>
        <dbReference type="ChEBI" id="CHEBI:456216"/>
        <dbReference type="EC" id="6.3.4.18"/>
    </reaction>
</comment>
<dbReference type="AlphaFoldDB" id="A0A239E0T3"/>
<keyword evidence="3 5" id="KW-0658">Purine biosynthesis</keyword>
<dbReference type="RefSeq" id="WP_089398304.1">
    <property type="nucleotide sequence ID" value="NZ_FZOT01000002.1"/>
</dbReference>
<dbReference type="SUPFAM" id="SSF56059">
    <property type="entry name" value="Glutathione synthetase ATP-binding domain-like"/>
    <property type="match status" value="1"/>
</dbReference>
<dbReference type="InterPro" id="IPR003135">
    <property type="entry name" value="ATP-grasp_carboxylate-amine"/>
</dbReference>
<reference evidence="8 9" key="1">
    <citation type="submission" date="2017-06" db="EMBL/GenBank/DDBJ databases">
        <authorList>
            <person name="Kim H.J."/>
            <person name="Triplett B.A."/>
        </authorList>
    </citation>
    <scope>NUCLEOTIDE SEQUENCE [LARGE SCALE GENOMIC DNA]</scope>
    <source>
        <strain evidence="8 9">U15</strain>
    </source>
</reference>
<feature type="binding site" evidence="5">
    <location>
        <position position="114"/>
    </location>
    <ligand>
        <name>ATP</name>
        <dbReference type="ChEBI" id="CHEBI:30616"/>
    </ligand>
</feature>
<dbReference type="FunFam" id="3.30.470.20:FF:000029">
    <property type="entry name" value="N5-carboxyaminoimidazole ribonucleotide synthase"/>
    <property type="match status" value="1"/>
</dbReference>
<dbReference type="EC" id="6.3.4.18" evidence="5 6"/>
<feature type="domain" description="ATP-grasp" evidence="7">
    <location>
        <begin position="122"/>
        <end position="308"/>
    </location>
</feature>
<comment type="similarity">
    <text evidence="5 6">Belongs to the PurK/PurT family.</text>
</comment>
<dbReference type="Proteomes" id="UP000198284">
    <property type="component" value="Unassembled WGS sequence"/>
</dbReference>
<evidence type="ECO:0000313" key="8">
    <source>
        <dbReference type="EMBL" id="SNS38335.1"/>
    </source>
</evidence>
<evidence type="ECO:0000256" key="3">
    <source>
        <dbReference type="ARBA" id="ARBA00022755"/>
    </source>
</evidence>
<sequence>MNDKPFPFLPSATPATWLGVMGGGQLGRMFAHAAQAMGYKVTVLEPARDCPAGHAADHLLSAGYTDEAALDEMALQCRAVTTEFENVPAQSLAFLAERCVVAPSAAAVSVAQDRIAEKRFFTACAGQSGVLPAPHKIIGSAADIDAIPDELLPGILKTVRLGYDGKGQVRVKTREEAQAAFAGMNGVECVLEKMLPLAYEISVLAARGADGASVVYPIAENVHRHGILFTTTVPGPNVSADCAHKAQDAALAIIAALDYVGVLCIEFFVLQDGSLVVNEMAPRPHNSGHYTIDACVTSQFAQQVRAMAGLPLGDVRQHSPAVMLNILGDIWFEDDGDEPREPAWDRILAMPGANLHLYGKDDPRRGRKMGHVTFIAPTLAEAQANLQAACAILGIQP</sequence>
<dbReference type="InterPro" id="IPR054350">
    <property type="entry name" value="PurT/PurK_preATP-grasp"/>
</dbReference>
<dbReference type="GO" id="GO:0004638">
    <property type="term" value="F:phosphoribosylaminoimidazole carboxylase activity"/>
    <property type="evidence" value="ECO:0007669"/>
    <property type="project" value="InterPro"/>
</dbReference>
<dbReference type="PANTHER" id="PTHR11609">
    <property type="entry name" value="PURINE BIOSYNTHESIS PROTEIN 6/7, PUR6/7"/>
    <property type="match status" value="1"/>
</dbReference>
<feature type="binding site" evidence="5">
    <location>
        <position position="157"/>
    </location>
    <ligand>
        <name>ATP</name>
        <dbReference type="ChEBI" id="CHEBI:30616"/>
    </ligand>
</feature>
<dbReference type="InterPro" id="IPR011761">
    <property type="entry name" value="ATP-grasp"/>
</dbReference>
<dbReference type="OrthoDB" id="9804625at2"/>
<dbReference type="Pfam" id="PF17769">
    <property type="entry name" value="PurK_C"/>
    <property type="match status" value="1"/>
</dbReference>
<dbReference type="HAMAP" id="MF_01928">
    <property type="entry name" value="PurK"/>
    <property type="match status" value="1"/>
</dbReference>
<comment type="function">
    <text evidence="5">Catalyzes the ATP-dependent conversion of 5-aminoimidazole ribonucleotide (AIR) and HCO(3)(-) to N5-carboxyaminoimidazole ribonucleotide (N5-CAIR).</text>
</comment>
<dbReference type="Pfam" id="PF02222">
    <property type="entry name" value="ATP-grasp"/>
    <property type="match status" value="1"/>
</dbReference>
<evidence type="ECO:0000259" key="7">
    <source>
        <dbReference type="PROSITE" id="PS50975"/>
    </source>
</evidence>
<feature type="binding site" evidence="5">
    <location>
        <position position="200"/>
    </location>
    <ligand>
        <name>ATP</name>
        <dbReference type="ChEBI" id="CHEBI:30616"/>
    </ligand>
</feature>
<dbReference type="GO" id="GO:0046872">
    <property type="term" value="F:metal ion binding"/>
    <property type="evidence" value="ECO:0007669"/>
    <property type="project" value="InterPro"/>
</dbReference>
<dbReference type="InterPro" id="IPR005875">
    <property type="entry name" value="PurK"/>
</dbReference>
<dbReference type="InterPro" id="IPR011054">
    <property type="entry name" value="Rudment_hybrid_motif"/>
</dbReference>
<accession>A0A239E0T3</accession>
<feature type="binding site" evidence="5">
    <location>
        <position position="223"/>
    </location>
    <ligand>
        <name>ATP</name>
        <dbReference type="ChEBI" id="CHEBI:30616"/>
    </ligand>
</feature>
<keyword evidence="4 5" id="KW-0067">ATP-binding</keyword>
<proteinExistence type="inferred from homology"/>
<gene>
    <name evidence="5 6" type="primary">purK</name>
    <name evidence="8" type="ORF">SAMN06265795_102472</name>
</gene>
<protein>
    <recommendedName>
        <fullName evidence="5 6">N5-carboxyaminoimidazole ribonucleotide synthase</fullName>
        <shortName evidence="5 6">N5-CAIR synthase</shortName>
        <ecNumber evidence="5 6">6.3.4.18</ecNumber>
    </recommendedName>
    <alternativeName>
        <fullName evidence="5 6">5-(carboxyamino)imidazole ribonucleotide synthetase</fullName>
    </alternativeName>
</protein>
<keyword evidence="2 5" id="KW-0547">Nucleotide-binding</keyword>
<feature type="binding site" evidence="5">
    <location>
        <begin position="192"/>
        <end position="195"/>
    </location>
    <ligand>
        <name>ATP</name>
        <dbReference type="ChEBI" id="CHEBI:30616"/>
    </ligand>
</feature>
<dbReference type="Gene3D" id="3.40.50.20">
    <property type="match status" value="1"/>
</dbReference>
<dbReference type="GO" id="GO:0006189">
    <property type="term" value="P:'de novo' IMP biosynthetic process"/>
    <property type="evidence" value="ECO:0007669"/>
    <property type="project" value="UniProtKB-UniRule"/>
</dbReference>
<dbReference type="PANTHER" id="PTHR11609:SF5">
    <property type="entry name" value="PHOSPHORIBOSYLAMINOIMIDAZOLE CARBOXYLASE"/>
    <property type="match status" value="1"/>
</dbReference>
<keyword evidence="9" id="KW-1185">Reference proteome</keyword>
<dbReference type="Gene3D" id="3.30.1490.20">
    <property type="entry name" value="ATP-grasp fold, A domain"/>
    <property type="match status" value="1"/>
</dbReference>
<evidence type="ECO:0000313" key="9">
    <source>
        <dbReference type="Proteomes" id="UP000198284"/>
    </source>
</evidence>
<keyword evidence="1 5" id="KW-0436">Ligase</keyword>
<evidence type="ECO:0000256" key="1">
    <source>
        <dbReference type="ARBA" id="ARBA00022598"/>
    </source>
</evidence>
<evidence type="ECO:0000256" key="2">
    <source>
        <dbReference type="ARBA" id="ARBA00022741"/>
    </source>
</evidence>
<dbReference type="Pfam" id="PF22660">
    <property type="entry name" value="RS_preATP-grasp-like"/>
    <property type="match status" value="1"/>
</dbReference>
<dbReference type="NCBIfam" id="NF004679">
    <property type="entry name" value="PRK06019.1-5"/>
    <property type="match status" value="1"/>
</dbReference>
<dbReference type="NCBIfam" id="NF004676">
    <property type="entry name" value="PRK06019.1-2"/>
    <property type="match status" value="1"/>
</dbReference>
<dbReference type="Gene3D" id="3.30.470.20">
    <property type="entry name" value="ATP-grasp fold, B domain"/>
    <property type="match status" value="1"/>
</dbReference>
<comment type="pathway">
    <text evidence="5 6">Purine metabolism; IMP biosynthesis via de novo pathway; 5-amino-1-(5-phospho-D-ribosyl)imidazole-4-carboxylate from 5-amino-1-(5-phospho-D-ribosyl)imidazole (N5-CAIR route): step 1/2.</text>
</comment>
<feature type="binding site" evidence="5">
    <location>
        <begin position="278"/>
        <end position="279"/>
    </location>
    <ligand>
        <name>ATP</name>
        <dbReference type="ChEBI" id="CHEBI:30616"/>
    </ligand>
</feature>
<dbReference type="InterPro" id="IPR013815">
    <property type="entry name" value="ATP_grasp_subdomain_1"/>
</dbReference>
<feature type="binding site" evidence="5">
    <location>
        <begin position="162"/>
        <end position="168"/>
    </location>
    <ligand>
        <name>ATP</name>
        <dbReference type="ChEBI" id="CHEBI:30616"/>
    </ligand>
</feature>
<dbReference type="InterPro" id="IPR016185">
    <property type="entry name" value="PreATP-grasp_dom_sf"/>
</dbReference>
<comment type="function">
    <text evidence="6">Catalyzes the ATP-dependent conversion of 5-aminoimidazole ribonucleotide (AIR) and HCO(3)- to N5-carboxyaminoimidazole ribonucleotide (N5-CAIR).</text>
</comment>
<dbReference type="NCBIfam" id="TIGR01161">
    <property type="entry name" value="purK"/>
    <property type="match status" value="1"/>
</dbReference>
<name>A0A239E0T3_9BURK</name>
<organism evidence="8 9">
    <name type="scientific">Noviherbaspirillum humi</name>
    <dbReference type="NCBI Taxonomy" id="1688639"/>
    <lineage>
        <taxon>Bacteria</taxon>
        <taxon>Pseudomonadati</taxon>
        <taxon>Pseudomonadota</taxon>
        <taxon>Betaproteobacteria</taxon>
        <taxon>Burkholderiales</taxon>
        <taxon>Oxalobacteraceae</taxon>
        <taxon>Noviherbaspirillum</taxon>
    </lineage>
</organism>
<dbReference type="GO" id="GO:0005524">
    <property type="term" value="F:ATP binding"/>
    <property type="evidence" value="ECO:0007669"/>
    <property type="project" value="UniProtKB-UniRule"/>
</dbReference>
<dbReference type="GO" id="GO:0034028">
    <property type="term" value="F:5-(carboxyamino)imidazole ribonucleotide synthase activity"/>
    <property type="evidence" value="ECO:0007669"/>
    <property type="project" value="UniProtKB-UniRule"/>
</dbReference>
<dbReference type="InterPro" id="IPR040686">
    <property type="entry name" value="PurK_C"/>
</dbReference>
<dbReference type="SUPFAM" id="SSF51246">
    <property type="entry name" value="Rudiment single hybrid motif"/>
    <property type="match status" value="1"/>
</dbReference>
<comment type="subunit">
    <text evidence="5 6">Homodimer.</text>
</comment>
<dbReference type="UniPathway" id="UPA00074">
    <property type="reaction ID" value="UER00942"/>
</dbReference>
<dbReference type="PROSITE" id="PS50975">
    <property type="entry name" value="ATP_GRASP"/>
    <property type="match status" value="1"/>
</dbReference>
<evidence type="ECO:0000256" key="6">
    <source>
        <dbReference type="RuleBase" id="RU361200"/>
    </source>
</evidence>
<evidence type="ECO:0000256" key="4">
    <source>
        <dbReference type="ARBA" id="ARBA00022840"/>
    </source>
</evidence>
<dbReference type="NCBIfam" id="NF004677">
    <property type="entry name" value="PRK06019.1-3"/>
    <property type="match status" value="1"/>
</dbReference>